<accession>A0A6C0HSV9</accession>
<dbReference type="Gene3D" id="1.25.40.1050">
    <property type="match status" value="1"/>
</dbReference>
<dbReference type="InterPro" id="IPR041412">
    <property type="entry name" value="Xrn1_helical"/>
</dbReference>
<name>A0A6C0HSV9_9ZZZZ</name>
<dbReference type="Pfam" id="PF17846">
    <property type="entry name" value="XRN_M"/>
    <property type="match status" value="2"/>
</dbReference>
<dbReference type="GO" id="GO:0000956">
    <property type="term" value="P:nuclear-transcribed mRNA catabolic process"/>
    <property type="evidence" value="ECO:0007669"/>
    <property type="project" value="TreeGrafter"/>
</dbReference>
<feature type="domain" description="Xrn1 helical" evidence="5">
    <location>
        <begin position="262"/>
        <end position="374"/>
    </location>
</feature>
<evidence type="ECO:0000256" key="2">
    <source>
        <dbReference type="ARBA" id="ARBA00022801"/>
    </source>
</evidence>
<evidence type="ECO:0000256" key="1">
    <source>
        <dbReference type="ARBA" id="ARBA00022722"/>
    </source>
</evidence>
<evidence type="ECO:0000256" key="3">
    <source>
        <dbReference type="ARBA" id="ARBA00022839"/>
    </source>
</evidence>
<feature type="domain" description="Xrn1 N-terminal" evidence="4">
    <location>
        <begin position="1"/>
        <end position="220"/>
    </location>
</feature>
<dbReference type="AlphaFoldDB" id="A0A6C0HSV9"/>
<sequence>MGIPSYFSYVIKNYSNIIKNLQYFKNNNVNFNSLYMDCNSIIYDSVHMLEKTINSGEIELPKDFESFIISTVIDKIKIYIDFIKPSETLFIAFDGVAPFAKMEQQRTRRYKSWFISKNSFDNKIKKSSWNTASITPGTQFMEKLSKIINKEFKNKGKKYNVKNIIISCSDEKGEGEHKMYHYMRNNKSNENIAIYGLDADLIMLSILHLKYSNNIYVFRETPEYFKNLISLESPPNEPHFLDIEKLSHSILSEMNCKYFTKNRIVDYVFICFFLGNDFLPHFPAMNIRTHGITALLDIYRNCIGNFENKYFINPDNDKIEWNNVGTFIKQIAKGERQFLLNEYNVRNKFNNYTFKESSVEDKENILLNAPVIFRSDEKYICPQEPYWEERYYKCLFGIEPKYNNIEKICRNYFEGLEWVYNYYTGDCIDWKWKYNYCYPPLFNDLCKFLPNNNDIILEVKKETSICSYTQLCYVLPKAYHYLLPGNIQKYINENYKDFYPESYEFKWAFCRYFWEAHPVLPKIPIDEIEFYVKKIDK</sequence>
<dbReference type="GO" id="GO:0004534">
    <property type="term" value="F:5'-3' RNA exonuclease activity"/>
    <property type="evidence" value="ECO:0007669"/>
    <property type="project" value="TreeGrafter"/>
</dbReference>
<dbReference type="InterPro" id="IPR004859">
    <property type="entry name" value="Xrn1_N"/>
</dbReference>
<evidence type="ECO:0000313" key="6">
    <source>
        <dbReference type="EMBL" id="QHT83544.1"/>
    </source>
</evidence>
<keyword evidence="2" id="KW-0378">Hydrolase</keyword>
<dbReference type="GO" id="GO:0003723">
    <property type="term" value="F:RNA binding"/>
    <property type="evidence" value="ECO:0007669"/>
    <property type="project" value="TreeGrafter"/>
</dbReference>
<dbReference type="PANTHER" id="PTHR12341:SF71">
    <property type="entry name" value="RRM DOMAIN-CONTAINING PROTEIN"/>
    <property type="match status" value="1"/>
</dbReference>
<feature type="domain" description="Xrn1 helical" evidence="5">
    <location>
        <begin position="385"/>
        <end position="523"/>
    </location>
</feature>
<dbReference type="PANTHER" id="PTHR12341">
    <property type="entry name" value="5'-&gt;3' EXORIBONUCLEASE"/>
    <property type="match status" value="1"/>
</dbReference>
<proteinExistence type="predicted"/>
<evidence type="ECO:0000259" key="5">
    <source>
        <dbReference type="Pfam" id="PF17846"/>
    </source>
</evidence>
<dbReference type="EMBL" id="MN740010">
    <property type="protein sequence ID" value="QHT83544.1"/>
    <property type="molecule type" value="Genomic_DNA"/>
</dbReference>
<evidence type="ECO:0008006" key="7">
    <source>
        <dbReference type="Google" id="ProtNLM"/>
    </source>
</evidence>
<dbReference type="Pfam" id="PF03159">
    <property type="entry name" value="XRN_N"/>
    <property type="match status" value="1"/>
</dbReference>
<reference evidence="6" key="1">
    <citation type="journal article" date="2020" name="Nature">
        <title>Giant virus diversity and host interactions through global metagenomics.</title>
        <authorList>
            <person name="Schulz F."/>
            <person name="Roux S."/>
            <person name="Paez-Espino D."/>
            <person name="Jungbluth S."/>
            <person name="Walsh D.A."/>
            <person name="Denef V.J."/>
            <person name="McMahon K.D."/>
            <person name="Konstantinidis K.T."/>
            <person name="Eloe-Fadrosh E.A."/>
            <person name="Kyrpides N.C."/>
            <person name="Woyke T."/>
        </authorList>
    </citation>
    <scope>NUCLEOTIDE SEQUENCE</scope>
    <source>
        <strain evidence="6">GVMAG-M-3300023184-168</strain>
    </source>
</reference>
<dbReference type="GO" id="GO:0005634">
    <property type="term" value="C:nucleus"/>
    <property type="evidence" value="ECO:0007669"/>
    <property type="project" value="TreeGrafter"/>
</dbReference>
<protein>
    <recommendedName>
        <fullName evidence="7">Xrn1 N-terminal domain-containing protein</fullName>
    </recommendedName>
</protein>
<keyword evidence="1" id="KW-0540">Nuclease</keyword>
<evidence type="ECO:0000259" key="4">
    <source>
        <dbReference type="Pfam" id="PF03159"/>
    </source>
</evidence>
<organism evidence="6">
    <name type="scientific">viral metagenome</name>
    <dbReference type="NCBI Taxonomy" id="1070528"/>
    <lineage>
        <taxon>unclassified sequences</taxon>
        <taxon>metagenomes</taxon>
        <taxon>organismal metagenomes</taxon>
    </lineage>
</organism>
<dbReference type="Gene3D" id="3.40.50.12390">
    <property type="match status" value="1"/>
</dbReference>
<keyword evidence="3" id="KW-0269">Exonuclease</keyword>
<dbReference type="InterPro" id="IPR027073">
    <property type="entry name" value="5_3_exoribonuclease"/>
</dbReference>